<dbReference type="CDD" id="cd04301">
    <property type="entry name" value="NAT_SF"/>
    <property type="match status" value="1"/>
</dbReference>
<feature type="region of interest" description="Disordered" evidence="1">
    <location>
        <begin position="33"/>
        <end position="53"/>
    </location>
</feature>
<name>A0A811R0Y5_9POAL</name>
<organism evidence="3 4">
    <name type="scientific">Miscanthus lutarioriparius</name>
    <dbReference type="NCBI Taxonomy" id="422564"/>
    <lineage>
        <taxon>Eukaryota</taxon>
        <taxon>Viridiplantae</taxon>
        <taxon>Streptophyta</taxon>
        <taxon>Embryophyta</taxon>
        <taxon>Tracheophyta</taxon>
        <taxon>Spermatophyta</taxon>
        <taxon>Magnoliopsida</taxon>
        <taxon>Liliopsida</taxon>
        <taxon>Poales</taxon>
        <taxon>Poaceae</taxon>
        <taxon>PACMAD clade</taxon>
        <taxon>Panicoideae</taxon>
        <taxon>Andropogonodae</taxon>
        <taxon>Andropogoneae</taxon>
        <taxon>Saccharinae</taxon>
        <taxon>Miscanthus</taxon>
    </lineage>
</organism>
<dbReference type="Gene3D" id="3.40.630.30">
    <property type="match status" value="1"/>
</dbReference>
<sequence>MAASPALLSLTPAVSRHPHLLFSPCPPPRHVRLAPLAATPSSPGGTGPGGPGVFLSPRALSQLDELAAFRYEHSFPHGLLTVRVLRRGPDDDAVAEALVRLLASSFSETVRWAPAHRRGIGKQLLKACEDLIFKMNARRRVYLHCRIIDQVPFHMYRKAGYIIVQTDSILVWLSLQKRKYLMSKELPQASVVSETSTKNFDDNI</sequence>
<dbReference type="Pfam" id="PF00583">
    <property type="entry name" value="Acetyltransf_1"/>
    <property type="match status" value="1"/>
</dbReference>
<gene>
    <name evidence="3" type="ORF">NCGR_LOCUS46742</name>
</gene>
<reference evidence="3" key="1">
    <citation type="submission" date="2020-10" db="EMBL/GenBank/DDBJ databases">
        <authorList>
            <person name="Han B."/>
            <person name="Lu T."/>
            <person name="Zhao Q."/>
            <person name="Huang X."/>
            <person name="Zhao Y."/>
        </authorList>
    </citation>
    <scope>NUCLEOTIDE SEQUENCE</scope>
</reference>
<dbReference type="PANTHER" id="PTHR47489">
    <property type="entry name" value="ACYL-COA N-ACYLTRANSFERASES (NAT) SUPERFAMILY PROTEIN"/>
    <property type="match status" value="1"/>
</dbReference>
<dbReference type="AlphaFoldDB" id="A0A811R0Y5"/>
<dbReference type="EMBL" id="CAJGYO010000012">
    <property type="protein sequence ID" value="CAD6263437.1"/>
    <property type="molecule type" value="Genomic_DNA"/>
</dbReference>
<comment type="caution">
    <text evidence="3">The sequence shown here is derived from an EMBL/GenBank/DDBJ whole genome shotgun (WGS) entry which is preliminary data.</text>
</comment>
<dbReference type="SUPFAM" id="SSF55729">
    <property type="entry name" value="Acyl-CoA N-acyltransferases (Nat)"/>
    <property type="match status" value="1"/>
</dbReference>
<accession>A0A811R0Y5</accession>
<keyword evidence="4" id="KW-1185">Reference proteome</keyword>
<feature type="domain" description="N-acetyltransferase" evidence="2">
    <location>
        <begin position="113"/>
        <end position="161"/>
    </location>
</feature>
<dbReference type="Proteomes" id="UP000604825">
    <property type="component" value="Unassembled WGS sequence"/>
</dbReference>
<evidence type="ECO:0000259" key="2">
    <source>
        <dbReference type="Pfam" id="PF00583"/>
    </source>
</evidence>
<evidence type="ECO:0000313" key="3">
    <source>
        <dbReference type="EMBL" id="CAD6263437.1"/>
    </source>
</evidence>
<evidence type="ECO:0000256" key="1">
    <source>
        <dbReference type="SAM" id="MobiDB-lite"/>
    </source>
</evidence>
<dbReference type="GO" id="GO:0016747">
    <property type="term" value="F:acyltransferase activity, transferring groups other than amino-acyl groups"/>
    <property type="evidence" value="ECO:0007669"/>
    <property type="project" value="InterPro"/>
</dbReference>
<evidence type="ECO:0000313" key="4">
    <source>
        <dbReference type="Proteomes" id="UP000604825"/>
    </source>
</evidence>
<dbReference type="InterPro" id="IPR000182">
    <property type="entry name" value="GNAT_dom"/>
</dbReference>
<dbReference type="InterPro" id="IPR016181">
    <property type="entry name" value="Acyl_CoA_acyltransferase"/>
</dbReference>
<dbReference type="OrthoDB" id="2017234at2759"/>
<dbReference type="PANTHER" id="PTHR47489:SF2">
    <property type="entry name" value="GCN5-RELATED N-ACETYLTRANSFERASE 5, CHLOROPLASTIC"/>
    <property type="match status" value="1"/>
</dbReference>
<proteinExistence type="predicted"/>
<protein>
    <recommendedName>
        <fullName evidence="2">N-acetyltransferase domain-containing protein</fullName>
    </recommendedName>
</protein>